<dbReference type="Pfam" id="PF00168">
    <property type="entry name" value="C2"/>
    <property type="match status" value="1"/>
</dbReference>
<evidence type="ECO:0000313" key="3">
    <source>
        <dbReference type="Proteomes" id="UP001566132"/>
    </source>
</evidence>
<dbReference type="Proteomes" id="UP001566132">
    <property type="component" value="Unassembled WGS sequence"/>
</dbReference>
<reference evidence="2 3" key="1">
    <citation type="submission" date="2024-05" db="EMBL/GenBank/DDBJ databases">
        <title>Genetic variation in Jamaican populations of the coffee berry borer (Hypothenemus hampei).</title>
        <authorList>
            <person name="Errbii M."/>
            <person name="Myrie A."/>
        </authorList>
    </citation>
    <scope>NUCLEOTIDE SEQUENCE [LARGE SCALE GENOMIC DNA]</scope>
    <source>
        <strain evidence="2">JA-Hopewell-2020-01-JO</strain>
        <tissue evidence="2">Whole body</tissue>
    </source>
</reference>
<feature type="domain" description="C2" evidence="1">
    <location>
        <begin position="40"/>
        <end position="112"/>
    </location>
</feature>
<keyword evidence="3" id="KW-1185">Reference proteome</keyword>
<dbReference type="InterPro" id="IPR035892">
    <property type="entry name" value="C2_domain_sf"/>
</dbReference>
<organism evidence="2 3">
    <name type="scientific">Hypothenemus hampei</name>
    <name type="common">Coffee berry borer</name>
    <dbReference type="NCBI Taxonomy" id="57062"/>
    <lineage>
        <taxon>Eukaryota</taxon>
        <taxon>Metazoa</taxon>
        <taxon>Ecdysozoa</taxon>
        <taxon>Arthropoda</taxon>
        <taxon>Hexapoda</taxon>
        <taxon>Insecta</taxon>
        <taxon>Pterygota</taxon>
        <taxon>Neoptera</taxon>
        <taxon>Endopterygota</taxon>
        <taxon>Coleoptera</taxon>
        <taxon>Polyphaga</taxon>
        <taxon>Cucujiformia</taxon>
        <taxon>Curculionidae</taxon>
        <taxon>Scolytinae</taxon>
        <taxon>Hypothenemus</taxon>
    </lineage>
</organism>
<dbReference type="SUPFAM" id="SSF49562">
    <property type="entry name" value="C2 domain (Calcium/lipid-binding domain, CaLB)"/>
    <property type="match status" value="1"/>
</dbReference>
<dbReference type="InterPro" id="IPR000008">
    <property type="entry name" value="C2_dom"/>
</dbReference>
<dbReference type="Gene3D" id="2.60.40.150">
    <property type="entry name" value="C2 domain"/>
    <property type="match status" value="1"/>
</dbReference>
<dbReference type="EMBL" id="JBDJPC010000002">
    <property type="protein sequence ID" value="KAL1514109.1"/>
    <property type="molecule type" value="Genomic_DNA"/>
</dbReference>
<name>A0ABD1FCQ2_HYPHA</name>
<evidence type="ECO:0000259" key="1">
    <source>
        <dbReference type="Pfam" id="PF00168"/>
    </source>
</evidence>
<dbReference type="PANTHER" id="PTHR10024">
    <property type="entry name" value="SYNAPTOTAGMIN"/>
    <property type="match status" value="1"/>
</dbReference>
<evidence type="ECO:0000313" key="2">
    <source>
        <dbReference type="EMBL" id="KAL1514109.1"/>
    </source>
</evidence>
<dbReference type="AlphaFoldDB" id="A0ABD1FCQ2"/>
<proteinExistence type="predicted"/>
<gene>
    <name evidence="2" type="ORF">ABEB36_003426</name>
</gene>
<comment type="caution">
    <text evidence="2">The sequence shown here is derived from an EMBL/GenBank/DDBJ whole genome shotgun (WGS) entry which is preliminary data.</text>
</comment>
<protein>
    <recommendedName>
        <fullName evidence="1">C2 domain-containing protein</fullName>
    </recommendedName>
</protein>
<sequence length="351" mass="40242">MEQKVNRFLDFLNRHSTGSVTRTNEPQIGFKISYCEKLAVLSVKVIGAKQLPTNYGPYDAKGYIVKVTAFPGKEKFETRILKDNWPTINQAFTFNLNANALKATFVSFTIYAVLEEQEEEKPVNSSKGLMKRFFSFDENSAFLRNNVRRSFSRRSFRNSLKDRRTIGTVTYNIERKNFTQTHENSISTPDVWRSIKEITSGIQTQPREGKKGCIELTLQYSISEDGTNDVVEVTVTKFRCGLQTMQDHEKVGGQLYIKTEAFESDEVVQKKKSDKFDPTISLKLEANSATLRATINKFMLNYVKIVIRLMAKNLLGKKTLLGRIEIDKNEQFWKEIVASPGVPITKMVYFE</sequence>
<accession>A0ABD1FCQ2</accession>
<dbReference type="PANTHER" id="PTHR10024:SF374">
    <property type="entry name" value="C2 DOMAIN-CONTAINING PROTEIN"/>
    <property type="match status" value="1"/>
</dbReference>